<organism evidence="1 2">
    <name type="scientific">Gossypium hirsutum</name>
    <name type="common">Upland cotton</name>
    <name type="synonym">Gossypium mexicanum</name>
    <dbReference type="NCBI Taxonomy" id="3635"/>
    <lineage>
        <taxon>Eukaryota</taxon>
        <taxon>Viridiplantae</taxon>
        <taxon>Streptophyta</taxon>
        <taxon>Embryophyta</taxon>
        <taxon>Tracheophyta</taxon>
        <taxon>Spermatophyta</taxon>
        <taxon>Magnoliopsida</taxon>
        <taxon>eudicotyledons</taxon>
        <taxon>Gunneridae</taxon>
        <taxon>Pentapetalae</taxon>
        <taxon>rosids</taxon>
        <taxon>malvids</taxon>
        <taxon>Malvales</taxon>
        <taxon>Malvaceae</taxon>
        <taxon>Malvoideae</taxon>
        <taxon>Gossypium</taxon>
    </lineage>
</organism>
<dbReference type="AlphaFoldDB" id="A0A1U8HVH7"/>
<evidence type="ECO:0000313" key="1">
    <source>
        <dbReference type="Proteomes" id="UP000818029"/>
    </source>
</evidence>
<name>A0A1U8HVH7_GOSHI</name>
<dbReference type="Proteomes" id="UP000818029">
    <property type="component" value="Chromosome A09"/>
</dbReference>
<dbReference type="PANTHER" id="PTHR33067:SF15">
    <property type="entry name" value="RNA-DIRECTED DNA POLYMERASE"/>
    <property type="match status" value="1"/>
</dbReference>
<keyword evidence="1" id="KW-1185">Reference proteome</keyword>
<reference evidence="1" key="1">
    <citation type="journal article" date="2020" name="Nat. Genet.">
        <title>Genomic diversifications of five Gossypium allopolyploid species and their impact on cotton improvement.</title>
        <authorList>
            <person name="Chen Z.J."/>
            <person name="Sreedasyam A."/>
            <person name="Ando A."/>
            <person name="Song Q."/>
            <person name="De Santiago L.M."/>
            <person name="Hulse-Kemp A.M."/>
            <person name="Ding M."/>
            <person name="Ye W."/>
            <person name="Kirkbride R.C."/>
            <person name="Jenkins J."/>
            <person name="Plott C."/>
            <person name="Lovell J."/>
            <person name="Lin Y.M."/>
            <person name="Vaughn R."/>
            <person name="Liu B."/>
            <person name="Simpson S."/>
            <person name="Scheffler B.E."/>
            <person name="Wen L."/>
            <person name="Saski C.A."/>
            <person name="Grover C.E."/>
            <person name="Hu G."/>
            <person name="Conover J.L."/>
            <person name="Carlson J.W."/>
            <person name="Shu S."/>
            <person name="Boston L.B."/>
            <person name="Williams M."/>
            <person name="Peterson D.G."/>
            <person name="McGee K."/>
            <person name="Jones D.C."/>
            <person name="Wendel J.F."/>
            <person name="Stelly D.M."/>
            <person name="Grimwood J."/>
            <person name="Schmutz J."/>
        </authorList>
    </citation>
    <scope>NUCLEOTIDE SEQUENCE [LARGE SCALE GENOMIC DNA]</scope>
    <source>
        <strain evidence="1">cv. TM-1</strain>
    </source>
</reference>
<reference evidence="2" key="2">
    <citation type="submission" date="2025-08" db="UniProtKB">
        <authorList>
            <consortium name="RefSeq"/>
        </authorList>
    </citation>
    <scope>IDENTIFICATION</scope>
</reference>
<protein>
    <submittedName>
        <fullName evidence="2">Uncharacterized protein</fullName>
    </submittedName>
</protein>
<dbReference type="RefSeq" id="XP_016670025.1">
    <property type="nucleotide sequence ID" value="XM_016814536.1"/>
</dbReference>
<dbReference type="KEGG" id="ghi:107890010"/>
<sequence length="126" mass="14665">MSPSFCNGKFRPNVRTKETGVIIQLADRSVVHPEEVLQNVLIKVNELIFPADFYIIDMEDDNWANSSEILLERPFLSTARTRINVWSGTLTMKFDNEMVKFNVYEDMRHPNDKSQNHALQECKSRC</sequence>
<dbReference type="InterPro" id="IPR021109">
    <property type="entry name" value="Peptidase_aspartic_dom_sf"/>
</dbReference>
<proteinExistence type="predicted"/>
<dbReference type="PaxDb" id="3635-A0A1U8HVH7"/>
<dbReference type="Gene3D" id="2.40.70.10">
    <property type="entry name" value="Acid Proteases"/>
    <property type="match status" value="1"/>
</dbReference>
<dbReference type="GeneID" id="107890010"/>
<gene>
    <name evidence="2" type="primary">LOC107890010</name>
</gene>
<evidence type="ECO:0000313" key="2">
    <source>
        <dbReference type="RefSeq" id="XP_016670025.1"/>
    </source>
</evidence>
<accession>A0A1U8HVH7</accession>
<dbReference type="PANTHER" id="PTHR33067">
    <property type="entry name" value="RNA-DIRECTED DNA POLYMERASE-RELATED"/>
    <property type="match status" value="1"/>
</dbReference>